<accession>A0A8S1WPA4</accession>
<dbReference type="PANTHER" id="PTHR33706:SF1">
    <property type="entry name" value="TPR REPEAT PROTEIN"/>
    <property type="match status" value="1"/>
</dbReference>
<dbReference type="OrthoDB" id="309410at2759"/>
<evidence type="ECO:0000313" key="1">
    <source>
        <dbReference type="EMBL" id="CAD8190265.1"/>
    </source>
</evidence>
<evidence type="ECO:0000313" key="2">
    <source>
        <dbReference type="Proteomes" id="UP000689195"/>
    </source>
</evidence>
<gene>
    <name evidence="1" type="ORF">PPENT_87.1.T0960029</name>
</gene>
<organism evidence="1 2">
    <name type="scientific">Paramecium pentaurelia</name>
    <dbReference type="NCBI Taxonomy" id="43138"/>
    <lineage>
        <taxon>Eukaryota</taxon>
        <taxon>Sar</taxon>
        <taxon>Alveolata</taxon>
        <taxon>Ciliophora</taxon>
        <taxon>Intramacronucleata</taxon>
        <taxon>Oligohymenophorea</taxon>
        <taxon>Peniculida</taxon>
        <taxon>Parameciidae</taxon>
        <taxon>Paramecium</taxon>
    </lineage>
</organism>
<dbReference type="EMBL" id="CAJJDO010000096">
    <property type="protein sequence ID" value="CAD8190265.1"/>
    <property type="molecule type" value="Genomic_DNA"/>
</dbReference>
<protein>
    <submittedName>
        <fullName evidence="1">Uncharacterized protein</fullName>
    </submittedName>
</protein>
<name>A0A8S1WPA4_9CILI</name>
<comment type="caution">
    <text evidence="1">The sequence shown here is derived from an EMBL/GenBank/DDBJ whole genome shotgun (WGS) entry which is preliminary data.</text>
</comment>
<reference evidence="1" key="1">
    <citation type="submission" date="2021-01" db="EMBL/GenBank/DDBJ databases">
        <authorList>
            <consortium name="Genoscope - CEA"/>
            <person name="William W."/>
        </authorList>
    </citation>
    <scope>NUCLEOTIDE SEQUENCE</scope>
</reference>
<dbReference type="Proteomes" id="UP000689195">
    <property type="component" value="Unassembled WGS sequence"/>
</dbReference>
<keyword evidence="2" id="KW-1185">Reference proteome</keyword>
<dbReference type="PANTHER" id="PTHR33706">
    <property type="entry name" value="MORN VARIANT REPEAT PROTEIN"/>
    <property type="match status" value="1"/>
</dbReference>
<proteinExistence type="predicted"/>
<sequence>MNQNNYYCKEHPNYQIGGFYKSNLNTKSQRKLCIECILTRKIQPEQIISKDNFVQQLSKKFNQISTVLQQGQNDYSKILLKLDSVQEGIIKIFSCIKEFVNDISEVQRLEDDRFLNIIKNNLNPLECSATELDELMTLLEGSIFEDYDKRKKIAFSRLDREINSLDKSLLLVQQKRELIQQMMNQFTEVKREQNMITLKGFQKSKSKLAQTTFNLVISRQGDQVYQKDGQILRIQKKEQLSSKDQQILNNLEQMKHLEFKGKYGADGQKINQWNYFWKGEKIGGGIYSQIGQKQGRWQNLCDNYWDKQNVIQEGQYKDGKQIGTWNFIWNNQYIGGGQFDNQGSGRKNGYWVELLDGYNPGSQYIINGYYKNGKKIGRWDIMCRGKQIGYGSYDCKQDGDSIKLGKWIELIYGVHDDSQITYVGEYLNGKKVGQWDIWYQENYDNKENLQIGGGVYEHQEDGDSIKIGKWIELNDGFYYNSQVTHVGEYLNGKKFGNWDIMYKGQSIGGGSYECQLEGDSIKIGNWIELSTGFNDNSQVTYVGQYSDGSKFGKWDIYYKFYLFQWRNKKIGGGLYEENLEGDSVKVGQWIEQSEVFNWNAYIIYIGEYKNGKKVGKWRIWFRYYFEKCGGGSYEDILEGDSVKVGQWVEQSEGFQETSQTIIQGDYKNGRKVGIWKVTLDEEIIGSGCYDNENFMKIGNWVELSDRFYIYSQVTYQGLYKNCQKVGKWEILFEGIEVGGGFYDDQGSFKIGEWIELSDKFDYQSQVTYKGQYKNNKKVGSWVILWNWKDINQQIGNGLYDDQVEGDSSIKVGSWIEQSDDFDRWSQIVNKGEYKNGRKIGKWVEINIKQNIICGELNYDN</sequence>
<dbReference type="AlphaFoldDB" id="A0A8S1WPA4"/>